<dbReference type="PROSITE" id="PS50893">
    <property type="entry name" value="ABC_TRANSPORTER_2"/>
    <property type="match status" value="2"/>
</dbReference>
<dbReference type="PANTHER" id="PTHR43790:SF9">
    <property type="entry name" value="GALACTOFURANOSE TRANSPORTER ATP-BINDING PROTEIN YTFR"/>
    <property type="match status" value="1"/>
</dbReference>
<accession>A0A1I3CQA6</accession>
<gene>
    <name evidence="11" type="ORF">E3O11_03355</name>
    <name evidence="10" type="ORF">SAMN05216274_11452</name>
</gene>
<dbReference type="InterPro" id="IPR050107">
    <property type="entry name" value="ABC_carbohydrate_import_ATPase"/>
</dbReference>
<protein>
    <submittedName>
        <fullName evidence="10">Ribose transport system ATP-binding protein</fullName>
    </submittedName>
    <submittedName>
        <fullName evidence="11">Sugar ABC transporter ATP-binding protein</fullName>
    </submittedName>
</protein>
<keyword evidence="7" id="KW-1278">Translocase</keyword>
<dbReference type="GO" id="GO:0016887">
    <property type="term" value="F:ATP hydrolysis activity"/>
    <property type="evidence" value="ECO:0007669"/>
    <property type="project" value="InterPro"/>
</dbReference>
<dbReference type="EMBL" id="SOFE01000006">
    <property type="protein sequence ID" value="TFB87856.1"/>
    <property type="molecule type" value="Genomic_DNA"/>
</dbReference>
<evidence type="ECO:0000313" key="12">
    <source>
        <dbReference type="Proteomes" id="UP000199681"/>
    </source>
</evidence>
<dbReference type="Proteomes" id="UP000297963">
    <property type="component" value="Unassembled WGS sequence"/>
</dbReference>
<dbReference type="GO" id="GO:0005524">
    <property type="term" value="F:ATP binding"/>
    <property type="evidence" value="ECO:0007669"/>
    <property type="project" value="UniProtKB-KW"/>
</dbReference>
<keyword evidence="12" id="KW-1185">Reference proteome</keyword>
<evidence type="ECO:0000256" key="2">
    <source>
        <dbReference type="ARBA" id="ARBA00022448"/>
    </source>
</evidence>
<keyword evidence="6 11" id="KW-0067">ATP-binding</keyword>
<dbReference type="Proteomes" id="UP000199681">
    <property type="component" value="Unassembled WGS sequence"/>
</dbReference>
<dbReference type="RefSeq" id="WP_092451476.1">
    <property type="nucleotide sequence ID" value="NZ_BKAC01000015.1"/>
</dbReference>
<evidence type="ECO:0000256" key="6">
    <source>
        <dbReference type="ARBA" id="ARBA00022840"/>
    </source>
</evidence>
<keyword evidence="5" id="KW-0547">Nucleotide-binding</keyword>
<evidence type="ECO:0000256" key="8">
    <source>
        <dbReference type="ARBA" id="ARBA00023136"/>
    </source>
</evidence>
<dbReference type="CDD" id="cd03216">
    <property type="entry name" value="ABC_Carb_Monos_I"/>
    <property type="match status" value="1"/>
</dbReference>
<dbReference type="Gene3D" id="3.40.50.300">
    <property type="entry name" value="P-loop containing nucleotide triphosphate hydrolases"/>
    <property type="match status" value="2"/>
</dbReference>
<dbReference type="Pfam" id="PF00005">
    <property type="entry name" value="ABC_tran"/>
    <property type="match status" value="2"/>
</dbReference>
<evidence type="ECO:0000256" key="4">
    <source>
        <dbReference type="ARBA" id="ARBA00022737"/>
    </source>
</evidence>
<keyword evidence="8" id="KW-0472">Membrane</keyword>
<dbReference type="InterPro" id="IPR027417">
    <property type="entry name" value="P-loop_NTPase"/>
</dbReference>
<reference evidence="11 13" key="2">
    <citation type="submission" date="2019-03" db="EMBL/GenBank/DDBJ databases">
        <title>Genomics of glacier-inhabiting Cryobacterium strains.</title>
        <authorList>
            <person name="Liu Q."/>
            <person name="Xin Y.-H."/>
        </authorList>
    </citation>
    <scope>NUCLEOTIDE SEQUENCE [LARGE SCALE GENOMIC DNA]</scope>
    <source>
        <strain evidence="11 13">Hh34</strain>
    </source>
</reference>
<dbReference type="EMBL" id="FOPW01000014">
    <property type="protein sequence ID" value="SFH76573.1"/>
    <property type="molecule type" value="Genomic_DNA"/>
</dbReference>
<evidence type="ECO:0000313" key="11">
    <source>
        <dbReference type="EMBL" id="TFB87856.1"/>
    </source>
</evidence>
<dbReference type="FunFam" id="3.40.50.300:FF:000127">
    <property type="entry name" value="Ribose import ATP-binding protein RbsA"/>
    <property type="match status" value="1"/>
</dbReference>
<reference evidence="10 12" key="1">
    <citation type="submission" date="2016-10" db="EMBL/GenBank/DDBJ databases">
        <authorList>
            <person name="Varghese N."/>
            <person name="Submissions S."/>
        </authorList>
    </citation>
    <scope>NUCLEOTIDE SEQUENCE [LARGE SCALE GENOMIC DNA]</scope>
    <source>
        <strain evidence="10 12">GMCC 1.11211</strain>
    </source>
</reference>
<dbReference type="InterPro" id="IPR003439">
    <property type="entry name" value="ABC_transporter-like_ATP-bd"/>
</dbReference>
<organism evidence="11 13">
    <name type="scientific">Cryobacterium levicorallinum</name>
    <dbReference type="NCBI Taxonomy" id="995038"/>
    <lineage>
        <taxon>Bacteria</taxon>
        <taxon>Bacillati</taxon>
        <taxon>Actinomycetota</taxon>
        <taxon>Actinomycetes</taxon>
        <taxon>Micrococcales</taxon>
        <taxon>Microbacteriaceae</taxon>
        <taxon>Cryobacterium</taxon>
    </lineage>
</organism>
<dbReference type="CDD" id="cd03215">
    <property type="entry name" value="ABC_Carb_Monos_II"/>
    <property type="match status" value="1"/>
</dbReference>
<dbReference type="AlphaFoldDB" id="A0A1I3CQA6"/>
<evidence type="ECO:0000256" key="7">
    <source>
        <dbReference type="ARBA" id="ARBA00022967"/>
    </source>
</evidence>
<evidence type="ECO:0000313" key="10">
    <source>
        <dbReference type="EMBL" id="SFH76573.1"/>
    </source>
</evidence>
<dbReference type="SMART" id="SM00382">
    <property type="entry name" value="AAA"/>
    <property type="match status" value="2"/>
</dbReference>
<keyword evidence="3" id="KW-1003">Cell membrane</keyword>
<feature type="domain" description="ABC transporter" evidence="9">
    <location>
        <begin position="7"/>
        <end position="242"/>
    </location>
</feature>
<keyword evidence="4" id="KW-0677">Repeat</keyword>
<comment type="caution">
    <text evidence="11">The sequence shown here is derived from an EMBL/GenBank/DDBJ whole genome shotgun (WGS) entry which is preliminary data.</text>
</comment>
<evidence type="ECO:0000256" key="3">
    <source>
        <dbReference type="ARBA" id="ARBA00022475"/>
    </source>
</evidence>
<dbReference type="InterPro" id="IPR017871">
    <property type="entry name" value="ABC_transporter-like_CS"/>
</dbReference>
<evidence type="ECO:0000256" key="5">
    <source>
        <dbReference type="ARBA" id="ARBA00022741"/>
    </source>
</evidence>
<dbReference type="STRING" id="995038.SAMN05216274_11452"/>
<keyword evidence="2" id="KW-0813">Transport</keyword>
<dbReference type="PANTHER" id="PTHR43790">
    <property type="entry name" value="CARBOHYDRATE TRANSPORT ATP-BINDING PROTEIN MG119-RELATED"/>
    <property type="match status" value="1"/>
</dbReference>
<dbReference type="InterPro" id="IPR003593">
    <property type="entry name" value="AAA+_ATPase"/>
</dbReference>
<dbReference type="GO" id="GO:0005886">
    <property type="term" value="C:plasma membrane"/>
    <property type="evidence" value="ECO:0007669"/>
    <property type="project" value="UniProtKB-SubCell"/>
</dbReference>
<comment type="subcellular location">
    <subcellularLocation>
        <location evidence="1">Cell membrane</location>
        <topology evidence="1">Peripheral membrane protein</topology>
    </subcellularLocation>
</comment>
<name>A0A1I3CQA6_9MICO</name>
<sequence>MTQQPLLTLQNVGKVFGPVTVIDDVTVSVYPGQVQVLLGENGAGKSTLIKMMAGVYQPDSGHIVVDGTTVTLPNTRAAEALGIATIHQELNLVATMSIAENVMLGRMPTRHGLVDRRAMRRQARAALDLIGLDIDVDTLVGDLGIARQQLVEIAKALSVDARILILDEPTAALTRHETESLFAVMADLRRQGVGMLFISHHLDEIAEVGDTVTVLRDGEYIAEVPASTPEDELVKLMVGRGIDDQFPRDSADLSQAAEILTVEKLTSTGRFSDISFTVKAGEVLGIAGLVGAGRTELIRAIAGADRYTSGTVTVRGQSLPNGNIKAAIAAGIGHVPEDRKAQGLVLDASVNNNLGYATLASTAKLGLVDFAGQRRRAAAVAKKLRIRMHTIDQPIGALSGGNQQKAVFGRWIIAASTVLLLDEPTRGVDVGAKVEIYELMNTITAAGGAILMVSSELPEVLGMSDRILVMRDGRLAGELTAAEATQDAVMTLAARDVDEKHEQR</sequence>
<dbReference type="SUPFAM" id="SSF52540">
    <property type="entry name" value="P-loop containing nucleoside triphosphate hydrolases"/>
    <property type="match status" value="2"/>
</dbReference>
<evidence type="ECO:0000256" key="1">
    <source>
        <dbReference type="ARBA" id="ARBA00004202"/>
    </source>
</evidence>
<dbReference type="PROSITE" id="PS00211">
    <property type="entry name" value="ABC_TRANSPORTER_1"/>
    <property type="match status" value="1"/>
</dbReference>
<feature type="domain" description="ABC transporter" evidence="9">
    <location>
        <begin position="254"/>
        <end position="497"/>
    </location>
</feature>
<evidence type="ECO:0000313" key="13">
    <source>
        <dbReference type="Proteomes" id="UP000297963"/>
    </source>
</evidence>
<proteinExistence type="predicted"/>
<evidence type="ECO:0000259" key="9">
    <source>
        <dbReference type="PROSITE" id="PS50893"/>
    </source>
</evidence>